<feature type="compositionally biased region" description="Basic and acidic residues" evidence="2">
    <location>
        <begin position="1"/>
        <end position="10"/>
    </location>
</feature>
<evidence type="ECO:0000313" key="4">
    <source>
        <dbReference type="EMBL" id="CAF9917577.1"/>
    </source>
</evidence>
<feature type="domain" description="Interferon-related developmental regulator N-terminal" evidence="3">
    <location>
        <begin position="67"/>
        <end position="368"/>
    </location>
</feature>
<proteinExistence type="inferred from homology"/>
<protein>
    <recommendedName>
        <fullName evidence="3">Interferon-related developmental regulator N-terminal domain-containing protein</fullName>
    </recommendedName>
</protein>
<dbReference type="AlphaFoldDB" id="A0A8H3F349"/>
<accession>A0A8H3F349</accession>
<organism evidence="4 5">
    <name type="scientific">Heterodermia speciosa</name>
    <dbReference type="NCBI Taxonomy" id="116794"/>
    <lineage>
        <taxon>Eukaryota</taxon>
        <taxon>Fungi</taxon>
        <taxon>Dikarya</taxon>
        <taxon>Ascomycota</taxon>
        <taxon>Pezizomycotina</taxon>
        <taxon>Lecanoromycetes</taxon>
        <taxon>OSLEUM clade</taxon>
        <taxon>Lecanoromycetidae</taxon>
        <taxon>Caliciales</taxon>
        <taxon>Physciaceae</taxon>
        <taxon>Heterodermia</taxon>
    </lineage>
</organism>
<dbReference type="OrthoDB" id="18978at2759"/>
<dbReference type="SUPFAM" id="SSF48371">
    <property type="entry name" value="ARM repeat"/>
    <property type="match status" value="1"/>
</dbReference>
<dbReference type="Pfam" id="PF05004">
    <property type="entry name" value="IFRD"/>
    <property type="match status" value="1"/>
</dbReference>
<feature type="region of interest" description="Disordered" evidence="2">
    <location>
        <begin position="1"/>
        <end position="62"/>
    </location>
</feature>
<dbReference type="Proteomes" id="UP000664521">
    <property type="component" value="Unassembled WGS sequence"/>
</dbReference>
<comment type="caution">
    <text evidence="4">The sequence shown here is derived from an EMBL/GenBank/DDBJ whole genome shotgun (WGS) entry which is preliminary data.</text>
</comment>
<reference evidence="4" key="1">
    <citation type="submission" date="2021-03" db="EMBL/GenBank/DDBJ databases">
        <authorList>
            <person name="Tagirdzhanova G."/>
        </authorList>
    </citation>
    <scope>NUCLEOTIDE SEQUENCE</scope>
</reference>
<evidence type="ECO:0000256" key="1">
    <source>
        <dbReference type="ARBA" id="ARBA00008828"/>
    </source>
</evidence>
<dbReference type="InterPro" id="IPR016024">
    <property type="entry name" value="ARM-type_fold"/>
</dbReference>
<keyword evidence="5" id="KW-1185">Reference proteome</keyword>
<dbReference type="PANTHER" id="PTHR12354">
    <property type="entry name" value="INTERFERON-RELATED DEVELOPMENTAL REGULATOR"/>
    <property type="match status" value="1"/>
</dbReference>
<sequence>MRDLRRRALESNKTVSRKAQSKQASPAPSRPGSAPASRAASRAVSRAGSDDEDAGGNLSDETSFSVGSLNEILNSEAPESTDTWRDALNERMDEIIDRKRSSIQSREKSLANYIHLLTSYYAEDDISGRGAELVTAFLKSIKAESSDKETVLALKALGVSLITSPSDMIYDSASPAVKRTITDSESMATKTAAIHTLGVCTFYGGAIKDEIFENMAFLLEIVASDGDSISAQDEPLPVTAALEEWGFLATRLEDLSSVVEEALSTFTDQLSSSYAAVQIAAGENIALIYEKFYSVMEADESFDSDESDDEPNPETAISKLSSYDSAFRNSEDLISNLETLASFNTHRVSKKDQKSVRINFSDILNSIQNPSWGPRYNDATNANYVAFGSRMVVKINQDGWMRIDKWWKMHRLQGLRRVLQGGFVTHYENNSVVFESLPIMIENGFKVEKGKKKTMAAERRQGLKTSKHS</sequence>
<feature type="compositionally biased region" description="Low complexity" evidence="2">
    <location>
        <begin position="24"/>
        <end position="47"/>
    </location>
</feature>
<comment type="similarity">
    <text evidence="1">Belongs to the IFRD family.</text>
</comment>
<evidence type="ECO:0000256" key="2">
    <source>
        <dbReference type="SAM" id="MobiDB-lite"/>
    </source>
</evidence>
<gene>
    <name evidence="4" type="ORF">HETSPECPRED_003525</name>
</gene>
<dbReference type="InterPro" id="IPR039777">
    <property type="entry name" value="IFRD"/>
</dbReference>
<dbReference type="EMBL" id="CAJPDS010000020">
    <property type="protein sequence ID" value="CAF9917577.1"/>
    <property type="molecule type" value="Genomic_DNA"/>
</dbReference>
<evidence type="ECO:0000313" key="5">
    <source>
        <dbReference type="Proteomes" id="UP000664521"/>
    </source>
</evidence>
<dbReference type="PANTHER" id="PTHR12354:SF1">
    <property type="entry name" value="INTERFERON-RELATED DEVELOPMENTAL REGULATOR 1"/>
    <property type="match status" value="1"/>
</dbReference>
<dbReference type="InterPro" id="IPR007701">
    <property type="entry name" value="Interferon-rel_develop_reg_N"/>
</dbReference>
<name>A0A8H3F349_9LECA</name>
<evidence type="ECO:0000259" key="3">
    <source>
        <dbReference type="Pfam" id="PF05004"/>
    </source>
</evidence>